<feature type="binding site" evidence="14">
    <location>
        <position position="122"/>
    </location>
    <ligand>
        <name>L-threonine</name>
        <dbReference type="ChEBI" id="CHEBI:57926"/>
    </ligand>
</feature>
<feature type="binding site" evidence="14">
    <location>
        <position position="239"/>
    </location>
    <ligand>
        <name>ATP</name>
        <dbReference type="ChEBI" id="CHEBI:30616"/>
    </ligand>
</feature>
<feature type="binding site" evidence="14">
    <location>
        <position position="199"/>
    </location>
    <ligand>
        <name>ATP</name>
        <dbReference type="ChEBI" id="CHEBI:30616"/>
    </ligand>
</feature>
<evidence type="ECO:0000256" key="8">
    <source>
        <dbReference type="ARBA" id="ARBA00022695"/>
    </source>
</evidence>
<dbReference type="EC" id="2.7.7.87" evidence="3 13"/>
<dbReference type="KEGG" id="ruv:EC9_37630"/>
<evidence type="ECO:0000313" key="17">
    <source>
        <dbReference type="Proteomes" id="UP000319557"/>
    </source>
</evidence>
<dbReference type="GO" id="GO:0005524">
    <property type="term" value="F:ATP binding"/>
    <property type="evidence" value="ECO:0007669"/>
    <property type="project" value="UniProtKB-UniRule"/>
</dbReference>
<evidence type="ECO:0000256" key="14">
    <source>
        <dbReference type="PIRSR" id="PIRSR004930-1"/>
    </source>
</evidence>
<dbReference type="GO" id="GO:0003725">
    <property type="term" value="F:double-stranded RNA binding"/>
    <property type="evidence" value="ECO:0007669"/>
    <property type="project" value="UniProtKB-UniRule"/>
</dbReference>
<dbReference type="InterPro" id="IPR038385">
    <property type="entry name" value="Sua5/YwlC_C"/>
</dbReference>
<dbReference type="PIRSF" id="PIRSF004930">
    <property type="entry name" value="Tln_factor_SUA5"/>
    <property type="match status" value="1"/>
</dbReference>
<evidence type="ECO:0000256" key="12">
    <source>
        <dbReference type="ARBA" id="ARBA00048366"/>
    </source>
</evidence>
<evidence type="ECO:0000256" key="5">
    <source>
        <dbReference type="ARBA" id="ARBA00022490"/>
    </source>
</evidence>
<organism evidence="16 17">
    <name type="scientific">Rosistilla ulvae</name>
    <dbReference type="NCBI Taxonomy" id="1930277"/>
    <lineage>
        <taxon>Bacteria</taxon>
        <taxon>Pseudomonadati</taxon>
        <taxon>Planctomycetota</taxon>
        <taxon>Planctomycetia</taxon>
        <taxon>Pirellulales</taxon>
        <taxon>Pirellulaceae</taxon>
        <taxon>Rosistilla</taxon>
    </lineage>
</organism>
<dbReference type="GO" id="GO:0006450">
    <property type="term" value="P:regulation of translational fidelity"/>
    <property type="evidence" value="ECO:0007669"/>
    <property type="project" value="TreeGrafter"/>
</dbReference>
<keyword evidence="7 13" id="KW-0819">tRNA processing</keyword>
<feature type="binding site" evidence="14">
    <location>
        <position position="186"/>
    </location>
    <ligand>
        <name>L-threonine</name>
        <dbReference type="ChEBI" id="CHEBI:57926"/>
    </ligand>
</feature>
<evidence type="ECO:0000256" key="13">
    <source>
        <dbReference type="PIRNR" id="PIRNR004930"/>
    </source>
</evidence>
<dbReference type="FunFam" id="3.90.870.10:FF:000009">
    <property type="entry name" value="Threonylcarbamoyl-AMP synthase, putative"/>
    <property type="match status" value="1"/>
</dbReference>
<feature type="binding site" evidence="14">
    <location>
        <position position="156"/>
    </location>
    <ligand>
        <name>ATP</name>
        <dbReference type="ChEBI" id="CHEBI:30616"/>
    </ligand>
</feature>
<evidence type="ECO:0000256" key="3">
    <source>
        <dbReference type="ARBA" id="ARBA00012584"/>
    </source>
</evidence>
<evidence type="ECO:0000313" key="16">
    <source>
        <dbReference type="EMBL" id="QDS89563.1"/>
    </source>
</evidence>
<evidence type="ECO:0000256" key="11">
    <source>
        <dbReference type="ARBA" id="ARBA00029774"/>
    </source>
</evidence>
<keyword evidence="5 13" id="KW-0963">Cytoplasm</keyword>
<keyword evidence="8 13" id="KW-0548">Nucleotidyltransferase</keyword>
<dbReference type="InterPro" id="IPR006070">
    <property type="entry name" value="Sua5-like_dom"/>
</dbReference>
<dbReference type="InterPro" id="IPR005145">
    <property type="entry name" value="Sua5_C"/>
</dbReference>
<keyword evidence="17" id="KW-1185">Reference proteome</keyword>
<dbReference type="EMBL" id="CP036261">
    <property type="protein sequence ID" value="QDS89563.1"/>
    <property type="molecule type" value="Genomic_DNA"/>
</dbReference>
<accession>A0A517M3V9</accession>
<comment type="similarity">
    <text evidence="2 13">Belongs to the SUA5 family.</text>
</comment>
<evidence type="ECO:0000256" key="10">
    <source>
        <dbReference type="ARBA" id="ARBA00022840"/>
    </source>
</evidence>
<evidence type="ECO:0000256" key="7">
    <source>
        <dbReference type="ARBA" id="ARBA00022694"/>
    </source>
</evidence>
<dbReference type="NCBIfam" id="TIGR00057">
    <property type="entry name" value="L-threonylcarbamoyladenylate synthase"/>
    <property type="match status" value="1"/>
</dbReference>
<feature type="binding site" evidence="14">
    <location>
        <position position="36"/>
    </location>
    <ligand>
        <name>L-threonine</name>
        <dbReference type="ChEBI" id="CHEBI:57926"/>
    </ligand>
</feature>
<keyword evidence="10 13" id="KW-0067">ATP-binding</keyword>
<feature type="binding site" evidence="14">
    <location>
        <position position="148"/>
    </location>
    <ligand>
        <name>ATP</name>
        <dbReference type="ChEBI" id="CHEBI:30616"/>
    </ligand>
</feature>
<reference evidence="16 17" key="1">
    <citation type="submission" date="2019-02" db="EMBL/GenBank/DDBJ databases">
        <title>Deep-cultivation of Planctomycetes and their phenomic and genomic characterization uncovers novel biology.</title>
        <authorList>
            <person name="Wiegand S."/>
            <person name="Jogler M."/>
            <person name="Boedeker C."/>
            <person name="Pinto D."/>
            <person name="Vollmers J."/>
            <person name="Rivas-Marin E."/>
            <person name="Kohn T."/>
            <person name="Peeters S.H."/>
            <person name="Heuer A."/>
            <person name="Rast P."/>
            <person name="Oberbeckmann S."/>
            <person name="Bunk B."/>
            <person name="Jeske O."/>
            <person name="Meyerdierks A."/>
            <person name="Storesund J.E."/>
            <person name="Kallscheuer N."/>
            <person name="Luecker S."/>
            <person name="Lage O.M."/>
            <person name="Pohl T."/>
            <person name="Merkel B.J."/>
            <person name="Hornburger P."/>
            <person name="Mueller R.-W."/>
            <person name="Bruemmer F."/>
            <person name="Labrenz M."/>
            <person name="Spormann A.M."/>
            <person name="Op den Camp H."/>
            <person name="Overmann J."/>
            <person name="Amann R."/>
            <person name="Jetten M.S.M."/>
            <person name="Mascher T."/>
            <person name="Medema M.H."/>
            <person name="Devos D.P."/>
            <person name="Kaster A.-K."/>
            <person name="Ovreas L."/>
            <person name="Rohde M."/>
            <person name="Galperin M.Y."/>
            <person name="Jogler C."/>
        </authorList>
    </citation>
    <scope>NUCLEOTIDE SEQUENCE [LARGE SCALE GENOMIC DNA]</scope>
    <source>
        <strain evidence="16 17">EC9</strain>
    </source>
</reference>
<dbReference type="Gene3D" id="3.90.870.10">
    <property type="entry name" value="DHBP synthase"/>
    <property type="match status" value="1"/>
</dbReference>
<evidence type="ECO:0000256" key="4">
    <source>
        <dbReference type="ARBA" id="ARBA00015492"/>
    </source>
</evidence>
<evidence type="ECO:0000256" key="6">
    <source>
        <dbReference type="ARBA" id="ARBA00022679"/>
    </source>
</evidence>
<dbReference type="AlphaFoldDB" id="A0A517M3V9"/>
<dbReference type="GO" id="GO:0000049">
    <property type="term" value="F:tRNA binding"/>
    <property type="evidence" value="ECO:0007669"/>
    <property type="project" value="TreeGrafter"/>
</dbReference>
<dbReference type="InterPro" id="IPR017945">
    <property type="entry name" value="DHBP_synth_RibB-like_a/b_dom"/>
</dbReference>
<dbReference type="Gene3D" id="3.40.50.11030">
    <property type="entry name" value="Threonylcarbamoyl-AMP synthase, C-terminal domain"/>
    <property type="match status" value="1"/>
</dbReference>
<dbReference type="PANTHER" id="PTHR17490">
    <property type="entry name" value="SUA5"/>
    <property type="match status" value="1"/>
</dbReference>
<sequence length="334" mass="35681">MTVSPNMRSVAATDRSIEAACEYLAAGELVGVPTETVYGLAANALDESAVRKIFAAKGRPDNNPLIVHLPDVAAMRQVVRWPLDPVVMDQFEAIADLWPGPLTIVLPRSERLPDAVTAGQATVAVRIPSHPVMQQLLRRSGLPLAAPSANRSKYVSPTTAQHVVDGLGDRVSMVLDGGACTIGLESTIVALGEQPRLLRPGAITAETLATRWNIPVESLLPVDQRPVVLEAPGMMLQHYSPRTPLLFADPSASVPAGRVGRIAFEPLSPEESKTFAVVRVLSDTGDLNRVGQHLFAAMRELDAMGLDAIVTDTCAAEGVGRAIMDRLKRAACRE</sequence>
<dbReference type="RefSeq" id="WP_218934239.1">
    <property type="nucleotide sequence ID" value="NZ_CP036261.1"/>
</dbReference>
<feature type="binding site" evidence="14">
    <location>
        <position position="68"/>
    </location>
    <ligand>
        <name>L-threonine</name>
        <dbReference type="ChEBI" id="CHEBI:57926"/>
    </ligand>
</feature>
<evidence type="ECO:0000259" key="15">
    <source>
        <dbReference type="PROSITE" id="PS51163"/>
    </source>
</evidence>
<dbReference type="Pfam" id="PF03481">
    <property type="entry name" value="Sua5_C"/>
    <property type="match status" value="1"/>
</dbReference>
<feature type="binding site" evidence="14">
    <location>
        <position position="59"/>
    </location>
    <ligand>
        <name>ATP</name>
        <dbReference type="ChEBI" id="CHEBI:30616"/>
    </ligand>
</feature>
<evidence type="ECO:0000256" key="2">
    <source>
        <dbReference type="ARBA" id="ARBA00007663"/>
    </source>
</evidence>
<feature type="binding site" evidence="14">
    <location>
        <position position="126"/>
    </location>
    <ligand>
        <name>L-threonine</name>
        <dbReference type="ChEBI" id="CHEBI:57926"/>
    </ligand>
</feature>
<evidence type="ECO:0000256" key="9">
    <source>
        <dbReference type="ARBA" id="ARBA00022741"/>
    </source>
</evidence>
<feature type="binding site" evidence="14">
    <location>
        <position position="63"/>
    </location>
    <ligand>
        <name>ATP</name>
        <dbReference type="ChEBI" id="CHEBI:30616"/>
    </ligand>
</feature>
<dbReference type="PROSITE" id="PS51163">
    <property type="entry name" value="YRDC"/>
    <property type="match status" value="1"/>
</dbReference>
<keyword evidence="9 13" id="KW-0547">Nucleotide-binding</keyword>
<dbReference type="InterPro" id="IPR010923">
    <property type="entry name" value="T(6)A37_SUA5"/>
</dbReference>
<name>A0A517M3V9_9BACT</name>
<comment type="subcellular location">
    <subcellularLocation>
        <location evidence="1 13">Cytoplasm</location>
    </subcellularLocation>
</comment>
<feature type="binding site" evidence="14">
    <location>
        <position position="146"/>
    </location>
    <ligand>
        <name>L-threonine</name>
        <dbReference type="ChEBI" id="CHEBI:57926"/>
    </ligand>
</feature>
<keyword evidence="6 13" id="KW-0808">Transferase</keyword>
<comment type="catalytic activity">
    <reaction evidence="12 13">
        <text>L-threonine + hydrogencarbonate + ATP = L-threonylcarbamoyladenylate + diphosphate + H2O</text>
        <dbReference type="Rhea" id="RHEA:36407"/>
        <dbReference type="ChEBI" id="CHEBI:15377"/>
        <dbReference type="ChEBI" id="CHEBI:17544"/>
        <dbReference type="ChEBI" id="CHEBI:30616"/>
        <dbReference type="ChEBI" id="CHEBI:33019"/>
        <dbReference type="ChEBI" id="CHEBI:57926"/>
        <dbReference type="ChEBI" id="CHEBI:73682"/>
        <dbReference type="EC" id="2.7.7.87"/>
    </reaction>
</comment>
<gene>
    <name evidence="16" type="primary">ywlC</name>
    <name evidence="16" type="ORF">EC9_37630</name>
</gene>
<feature type="domain" description="YrdC-like" evidence="15">
    <location>
        <begin position="14"/>
        <end position="203"/>
    </location>
</feature>
<dbReference type="Proteomes" id="UP000319557">
    <property type="component" value="Chromosome"/>
</dbReference>
<dbReference type="GO" id="GO:0005737">
    <property type="term" value="C:cytoplasm"/>
    <property type="evidence" value="ECO:0007669"/>
    <property type="project" value="UniProtKB-SubCell"/>
</dbReference>
<dbReference type="PANTHER" id="PTHR17490:SF16">
    <property type="entry name" value="THREONYLCARBAMOYL-AMP SYNTHASE"/>
    <property type="match status" value="1"/>
</dbReference>
<dbReference type="GO" id="GO:0008033">
    <property type="term" value="P:tRNA processing"/>
    <property type="evidence" value="ECO:0007669"/>
    <property type="project" value="UniProtKB-KW"/>
</dbReference>
<comment type="function">
    <text evidence="13">Required for the formation of a threonylcarbamoyl group on adenosine at position 37 (t(6)A37) in tRNAs that read codons beginning with adenine.</text>
</comment>
<protein>
    <recommendedName>
        <fullName evidence="4 13">Threonylcarbamoyl-AMP synthase</fullName>
        <shortName evidence="13">TC-AMP synthase</shortName>
        <ecNumber evidence="3 13">2.7.7.87</ecNumber>
    </recommendedName>
    <alternativeName>
        <fullName evidence="11 13">L-threonylcarbamoyladenylate synthase</fullName>
    </alternativeName>
</protein>
<dbReference type="InterPro" id="IPR050156">
    <property type="entry name" value="TC-AMP_synthase_SUA5"/>
</dbReference>
<dbReference type="GO" id="GO:0061710">
    <property type="term" value="F:L-threonylcarbamoyladenylate synthase"/>
    <property type="evidence" value="ECO:0007669"/>
    <property type="project" value="UniProtKB-EC"/>
</dbReference>
<dbReference type="SUPFAM" id="SSF55821">
    <property type="entry name" value="YrdC/RibB"/>
    <property type="match status" value="1"/>
</dbReference>
<proteinExistence type="inferred from homology"/>
<dbReference type="Pfam" id="PF01300">
    <property type="entry name" value="Sua5_yciO_yrdC"/>
    <property type="match status" value="1"/>
</dbReference>
<evidence type="ECO:0000256" key="1">
    <source>
        <dbReference type="ARBA" id="ARBA00004496"/>
    </source>
</evidence>